<dbReference type="Proteomes" id="UP000518681">
    <property type="component" value="Unassembled WGS sequence"/>
</dbReference>
<dbReference type="AlphaFoldDB" id="A0AAW3UV62"/>
<sequence length="83" mass="9218">MASMTIRNIDDQLKARLRVQAAQHGRSMEDEARDILRAALSTESVGAHRNLAESIRSRIQPLGGIDLELPTRDAIRERVELGA</sequence>
<dbReference type="InterPro" id="IPR013321">
    <property type="entry name" value="Arc_rbn_hlx_hlx"/>
</dbReference>
<dbReference type="EMBL" id="JACIIK010000006">
    <property type="protein sequence ID" value="MBB6202539.1"/>
    <property type="molecule type" value="Genomic_DNA"/>
</dbReference>
<feature type="domain" description="Antitoxin FitA-like ribbon-helix-helix" evidence="1">
    <location>
        <begin position="2"/>
        <end position="40"/>
    </location>
</feature>
<dbReference type="RefSeq" id="WP_030100898.1">
    <property type="nucleotide sequence ID" value="NZ_CP099647.1"/>
</dbReference>
<dbReference type="InterPro" id="IPR053853">
    <property type="entry name" value="FitA-like_RHH"/>
</dbReference>
<evidence type="ECO:0000259" key="1">
    <source>
        <dbReference type="Pfam" id="PF22513"/>
    </source>
</evidence>
<comment type="caution">
    <text evidence="2">The sequence shown here is derived from an EMBL/GenBank/DDBJ whole genome shotgun (WGS) entry which is preliminary data.</text>
</comment>
<dbReference type="Gene3D" id="1.10.1220.10">
    <property type="entry name" value="Met repressor-like"/>
    <property type="match status" value="1"/>
</dbReference>
<name>A0AAW3UV62_9BURK</name>
<accession>A0AAW3UV62</accession>
<proteinExistence type="predicted"/>
<dbReference type="InterPro" id="IPR010985">
    <property type="entry name" value="Ribbon_hlx_hlx"/>
</dbReference>
<dbReference type="GO" id="GO:0006355">
    <property type="term" value="P:regulation of DNA-templated transcription"/>
    <property type="evidence" value="ECO:0007669"/>
    <property type="project" value="InterPro"/>
</dbReference>
<dbReference type="SUPFAM" id="SSF47598">
    <property type="entry name" value="Ribbon-helix-helix"/>
    <property type="match status" value="1"/>
</dbReference>
<gene>
    <name evidence="2" type="ORF">GGD69_003407</name>
</gene>
<protein>
    <submittedName>
        <fullName evidence="2">Plasmid stability protein</fullName>
    </submittedName>
</protein>
<organism evidence="2 3">
    <name type="scientific">Paraburkholderia fungorum</name>
    <dbReference type="NCBI Taxonomy" id="134537"/>
    <lineage>
        <taxon>Bacteria</taxon>
        <taxon>Pseudomonadati</taxon>
        <taxon>Pseudomonadota</taxon>
        <taxon>Betaproteobacteria</taxon>
        <taxon>Burkholderiales</taxon>
        <taxon>Burkholderiaceae</taxon>
        <taxon>Paraburkholderia</taxon>
    </lineage>
</organism>
<reference evidence="2 3" key="1">
    <citation type="submission" date="2020-08" db="EMBL/GenBank/DDBJ databases">
        <title>Genomic Encyclopedia of Type Strains, Phase IV (KMG-V): Genome sequencing to study the core and pangenomes of soil and plant-associated prokaryotes.</title>
        <authorList>
            <person name="Whitman W."/>
        </authorList>
    </citation>
    <scope>NUCLEOTIDE SEQUENCE [LARGE SCALE GENOMIC DNA]</scope>
    <source>
        <strain evidence="2 3">SEMIA 4013</strain>
    </source>
</reference>
<evidence type="ECO:0000313" key="2">
    <source>
        <dbReference type="EMBL" id="MBB6202539.1"/>
    </source>
</evidence>
<evidence type="ECO:0000313" key="3">
    <source>
        <dbReference type="Proteomes" id="UP000518681"/>
    </source>
</evidence>
<dbReference type="Pfam" id="PF22513">
    <property type="entry name" value="FitA-like_RHH"/>
    <property type="match status" value="1"/>
</dbReference>